<feature type="domain" description="Glycosyl transferase family 1" evidence="3">
    <location>
        <begin position="163"/>
        <end position="319"/>
    </location>
</feature>
<dbReference type="Pfam" id="PF00534">
    <property type="entry name" value="Glycos_transf_1"/>
    <property type="match status" value="1"/>
</dbReference>
<sequence>MPTVHVVVPAGIDDPARPSGGNRYDRRLCDGLAATGWAVREHAAPGAWPRPGRTDLRRLAGTMAAVPDDAVVVVDGLIGSAAAPVLGPEAARLRLVVLVHMPFLAPVGDERAALAHARAVVTTSLWTCDRLVADHDLPPERVHVASPGVDVGDPAPGTDDGGRLLCVAAVVPHKGQDVLVAALAQVAGSSWHCTVVGPLDRDPVFVERLRRAVGRSGIGDRVAFAGPEDGDALRREFSRADLLVAPSRLEAYGMAAAEALAVGLPVVASAVGGLPEALGRTRLGVPGLLVPPGDPGALRAALSAWLDDRDLRGRLRRAALARRETLAGWDSTTARVAAVLAAVSDRSGLVAR</sequence>
<dbReference type="SUPFAM" id="SSF53756">
    <property type="entry name" value="UDP-Glycosyltransferase/glycogen phosphorylase"/>
    <property type="match status" value="1"/>
</dbReference>
<dbReference type="Gene3D" id="3.40.50.2000">
    <property type="entry name" value="Glycogen Phosphorylase B"/>
    <property type="match status" value="2"/>
</dbReference>
<dbReference type="CDD" id="cd03801">
    <property type="entry name" value="GT4_PimA-like"/>
    <property type="match status" value="1"/>
</dbReference>
<dbReference type="RefSeq" id="WP_344688837.1">
    <property type="nucleotide sequence ID" value="NZ_BAAAVV010000004.1"/>
</dbReference>
<gene>
    <name evidence="4" type="ORF">GCM10010531_21450</name>
</gene>
<comment type="caution">
    <text evidence="4">The sequence shown here is derived from an EMBL/GenBank/DDBJ whole genome shotgun (WGS) entry which is preliminary data.</text>
</comment>
<dbReference type="EMBL" id="BAAAVV010000004">
    <property type="protein sequence ID" value="GAA3168319.1"/>
    <property type="molecule type" value="Genomic_DNA"/>
</dbReference>
<proteinExistence type="predicted"/>
<dbReference type="Proteomes" id="UP001499924">
    <property type="component" value="Unassembled WGS sequence"/>
</dbReference>
<keyword evidence="5" id="KW-1185">Reference proteome</keyword>
<evidence type="ECO:0000256" key="1">
    <source>
        <dbReference type="ARBA" id="ARBA00022676"/>
    </source>
</evidence>
<organism evidence="4 5">
    <name type="scientific">Blastococcus jejuensis</name>
    <dbReference type="NCBI Taxonomy" id="351224"/>
    <lineage>
        <taxon>Bacteria</taxon>
        <taxon>Bacillati</taxon>
        <taxon>Actinomycetota</taxon>
        <taxon>Actinomycetes</taxon>
        <taxon>Geodermatophilales</taxon>
        <taxon>Geodermatophilaceae</taxon>
        <taxon>Blastococcus</taxon>
    </lineage>
</organism>
<evidence type="ECO:0000313" key="4">
    <source>
        <dbReference type="EMBL" id="GAA3168319.1"/>
    </source>
</evidence>
<evidence type="ECO:0000256" key="2">
    <source>
        <dbReference type="ARBA" id="ARBA00022679"/>
    </source>
</evidence>
<name>A0ABP6P5W1_9ACTN</name>
<dbReference type="PANTHER" id="PTHR12526:SF510">
    <property type="entry name" value="D-INOSITOL 3-PHOSPHATE GLYCOSYLTRANSFERASE"/>
    <property type="match status" value="1"/>
</dbReference>
<evidence type="ECO:0000313" key="5">
    <source>
        <dbReference type="Proteomes" id="UP001499924"/>
    </source>
</evidence>
<dbReference type="InterPro" id="IPR001296">
    <property type="entry name" value="Glyco_trans_1"/>
</dbReference>
<reference evidence="5" key="1">
    <citation type="journal article" date="2019" name="Int. J. Syst. Evol. Microbiol.">
        <title>The Global Catalogue of Microorganisms (GCM) 10K type strain sequencing project: providing services to taxonomists for standard genome sequencing and annotation.</title>
        <authorList>
            <consortium name="The Broad Institute Genomics Platform"/>
            <consortium name="The Broad Institute Genome Sequencing Center for Infectious Disease"/>
            <person name="Wu L."/>
            <person name="Ma J."/>
        </authorList>
    </citation>
    <scope>NUCLEOTIDE SEQUENCE [LARGE SCALE GENOMIC DNA]</scope>
    <source>
        <strain evidence="5">JCM 15614</strain>
    </source>
</reference>
<keyword evidence="1" id="KW-0328">Glycosyltransferase</keyword>
<evidence type="ECO:0000259" key="3">
    <source>
        <dbReference type="Pfam" id="PF00534"/>
    </source>
</evidence>
<dbReference type="PANTHER" id="PTHR12526">
    <property type="entry name" value="GLYCOSYLTRANSFERASE"/>
    <property type="match status" value="1"/>
</dbReference>
<keyword evidence="2" id="KW-0808">Transferase</keyword>
<protein>
    <submittedName>
        <fullName evidence="4">Glycosyltransferase family 4 protein</fullName>
    </submittedName>
</protein>
<accession>A0ABP6P5W1</accession>